<protein>
    <recommendedName>
        <fullName evidence="4">HTH crp-type domain-containing protein</fullName>
    </recommendedName>
</protein>
<dbReference type="SUPFAM" id="SSF51206">
    <property type="entry name" value="cAMP-binding domain-like"/>
    <property type="match status" value="1"/>
</dbReference>
<name>A0ABR5YH10_9SPHN</name>
<evidence type="ECO:0000313" key="5">
    <source>
        <dbReference type="EMBL" id="KZE18808.1"/>
    </source>
</evidence>
<evidence type="ECO:0000313" key="6">
    <source>
        <dbReference type="Proteomes" id="UP000076609"/>
    </source>
</evidence>
<organism evidence="5 6">
    <name type="scientific">Sphingomonas hankookensis</name>
    <dbReference type="NCBI Taxonomy" id="563996"/>
    <lineage>
        <taxon>Bacteria</taxon>
        <taxon>Pseudomonadati</taxon>
        <taxon>Pseudomonadota</taxon>
        <taxon>Alphaproteobacteria</taxon>
        <taxon>Sphingomonadales</taxon>
        <taxon>Sphingomonadaceae</taxon>
        <taxon>Sphingomonas</taxon>
    </lineage>
</organism>
<gene>
    <name evidence="5" type="ORF">AVT10_01850</name>
</gene>
<dbReference type="SUPFAM" id="SSF46785">
    <property type="entry name" value="Winged helix' DNA-binding domain"/>
    <property type="match status" value="1"/>
</dbReference>
<dbReference type="InterPro" id="IPR036390">
    <property type="entry name" value="WH_DNA-bd_sf"/>
</dbReference>
<keyword evidence="1" id="KW-0805">Transcription regulation</keyword>
<dbReference type="Proteomes" id="UP000076609">
    <property type="component" value="Unassembled WGS sequence"/>
</dbReference>
<feature type="domain" description="HTH crp-type" evidence="4">
    <location>
        <begin position="128"/>
        <end position="193"/>
    </location>
</feature>
<dbReference type="InterPro" id="IPR036388">
    <property type="entry name" value="WH-like_DNA-bd_sf"/>
</dbReference>
<dbReference type="InterPro" id="IPR018490">
    <property type="entry name" value="cNMP-bd_dom_sf"/>
</dbReference>
<dbReference type="Gene3D" id="2.60.120.10">
    <property type="entry name" value="Jelly Rolls"/>
    <property type="match status" value="1"/>
</dbReference>
<keyword evidence="3" id="KW-0804">Transcription</keyword>
<dbReference type="InterPro" id="IPR014710">
    <property type="entry name" value="RmlC-like_jellyroll"/>
</dbReference>
<keyword evidence="6" id="KW-1185">Reference proteome</keyword>
<dbReference type="Gene3D" id="1.10.10.10">
    <property type="entry name" value="Winged helix-like DNA-binding domain superfamily/Winged helix DNA-binding domain"/>
    <property type="match status" value="1"/>
</dbReference>
<evidence type="ECO:0000256" key="1">
    <source>
        <dbReference type="ARBA" id="ARBA00023015"/>
    </source>
</evidence>
<accession>A0ABR5YH10</accession>
<comment type="caution">
    <text evidence="5">The sequence shown here is derived from an EMBL/GenBank/DDBJ whole genome shotgun (WGS) entry which is preliminary data.</text>
</comment>
<proteinExistence type="predicted"/>
<keyword evidence="2" id="KW-0238">DNA-binding</keyword>
<dbReference type="Pfam" id="PF13545">
    <property type="entry name" value="HTH_Crp_2"/>
    <property type="match status" value="1"/>
</dbReference>
<reference evidence="6" key="1">
    <citation type="submission" date="2016-01" db="EMBL/GenBank/DDBJ databases">
        <title>Draft genome of Chromobacterium sp. F49.</title>
        <authorList>
            <person name="Hong K.W."/>
        </authorList>
    </citation>
    <scope>NUCLEOTIDE SEQUENCE [LARGE SCALE GENOMIC DNA]</scope>
    <source>
        <strain evidence="6">CN3</strain>
    </source>
</reference>
<dbReference type="InterPro" id="IPR012318">
    <property type="entry name" value="HTH_CRP"/>
</dbReference>
<evidence type="ECO:0000256" key="3">
    <source>
        <dbReference type="ARBA" id="ARBA00023163"/>
    </source>
</evidence>
<evidence type="ECO:0000259" key="4">
    <source>
        <dbReference type="Pfam" id="PF13545"/>
    </source>
</evidence>
<sequence length="206" mass="22036">MASVASRVILQPGDILTRSGEPIDRLVFPEGAPAMLSLSTGGSSQDVGMIGRDGVVGWSRLFSDQPTPFTARAHIQAGSAIVIPATAVVDAANEDSALLKAILSFGQRFSMQIARTLASALRDVPERRIARLLLMIDDRIDGDTMSVTHASIAATLNLRRATVTDCLHILEGEHMVRCSRGRIVMRDRAALEARAGLAYVTDDGLD</sequence>
<evidence type="ECO:0000256" key="2">
    <source>
        <dbReference type="ARBA" id="ARBA00023125"/>
    </source>
</evidence>
<dbReference type="EMBL" id="LQQO01000001">
    <property type="protein sequence ID" value="KZE18808.1"/>
    <property type="molecule type" value="Genomic_DNA"/>
</dbReference>